<evidence type="ECO:0000259" key="6">
    <source>
        <dbReference type="PROSITE" id="PS51382"/>
    </source>
</evidence>
<evidence type="ECO:0000256" key="2">
    <source>
        <dbReference type="ARBA" id="ARBA00022771"/>
    </source>
</evidence>
<dbReference type="InterPro" id="IPR013083">
    <property type="entry name" value="Znf_RING/FYVE/PHD"/>
</dbReference>
<gene>
    <name evidence="7" type="ORF">EC957_008474</name>
</gene>
<dbReference type="CDD" id="cd23137">
    <property type="entry name" value="RING-HC_TRY3-like"/>
    <property type="match status" value="1"/>
</dbReference>
<feature type="domain" description="RING-type" evidence="5">
    <location>
        <begin position="457"/>
        <end position="496"/>
    </location>
</feature>
<dbReference type="PANTHER" id="PTHR23327:SF51">
    <property type="entry name" value="TRANSCRIPTIONAL REGULATOR OF YEAST FORM ADHERENCE 3"/>
    <property type="match status" value="1"/>
</dbReference>
<dbReference type="SMART" id="SM00184">
    <property type="entry name" value="RING"/>
    <property type="match status" value="1"/>
</dbReference>
<dbReference type="Pfam" id="PF03105">
    <property type="entry name" value="SPX"/>
    <property type="match status" value="1"/>
</dbReference>
<evidence type="ECO:0008006" key="9">
    <source>
        <dbReference type="Google" id="ProtNLM"/>
    </source>
</evidence>
<dbReference type="PROSITE" id="PS51382">
    <property type="entry name" value="SPX"/>
    <property type="match status" value="1"/>
</dbReference>
<feature type="domain" description="SPX" evidence="6">
    <location>
        <begin position="1"/>
        <end position="421"/>
    </location>
</feature>
<dbReference type="Gene3D" id="3.30.40.10">
    <property type="entry name" value="Zinc/RING finger domain, C3HC4 (zinc finger)"/>
    <property type="match status" value="1"/>
</dbReference>
<evidence type="ECO:0000256" key="3">
    <source>
        <dbReference type="ARBA" id="ARBA00022833"/>
    </source>
</evidence>
<keyword evidence="2 4" id="KW-0863">Zinc-finger</keyword>
<sequence>MKFGKAFESNAKAMPEKWRPYVIHYKALKKKIDAIVEELYDRDLQSPVIKSLLSPDILGDVQRKEYSVGEEKGHITSCIKVVLNNSEPNPQPVSQEEQLSALTSDLHEQMLGSDLLISKEISVGVHDHQTVAVPSQQAISRFVATPGPYSEAAYCFCRPSAVDTRTTMVTEPSTTAEASRSASYVPPPLSQPLFLPGHINAAEGMLSPEQKYDEPMEILATPGVLSEQRSLINGHIKYSNSFSNQKRTRVLTVDENGKRILVIELMADTAFFDELAKEVSQLSKLLQAIKQEFESKVEGLSKILTVVSSPYNKDMYAWREILKVYRDAQVFVGEQESDRSSRSSEKAQGRLHLFMKEIARRELTLHFKQEKSKIAFNSLFQLNCELIMMKQFKELNKSAITKILDTHDKRTNLTATSWFPKHLQHEPFYNNCISKAITYTIECQLLSIIPQPDDYACPICMGIAWKPIRLNCSHVFCVRCLVKAQRKKMLHCPICRHPNSVLDAKGSNLDVSLTNFMKLYFPKEVKVKQKESNREQAAEEMEALTGQRWTEASDPACVIM</sequence>
<dbReference type="PANTHER" id="PTHR23327">
    <property type="entry name" value="RING FINGER PROTEIN 127"/>
    <property type="match status" value="1"/>
</dbReference>
<reference evidence="7" key="1">
    <citation type="journal article" date="2020" name="Fungal Divers.">
        <title>Resolving the Mortierellaceae phylogeny through synthesis of multi-gene phylogenetics and phylogenomics.</title>
        <authorList>
            <person name="Vandepol N."/>
            <person name="Liber J."/>
            <person name="Desiro A."/>
            <person name="Na H."/>
            <person name="Kennedy M."/>
            <person name="Barry K."/>
            <person name="Grigoriev I.V."/>
            <person name="Miller A.N."/>
            <person name="O'Donnell K."/>
            <person name="Stajich J.E."/>
            <person name="Bonito G."/>
        </authorList>
    </citation>
    <scope>NUCLEOTIDE SEQUENCE</scope>
    <source>
        <strain evidence="7">NRRL 2591</strain>
    </source>
</reference>
<protein>
    <recommendedName>
        <fullName evidence="9">SPX domain-containing protein</fullName>
    </recommendedName>
</protein>
<dbReference type="Proteomes" id="UP000723463">
    <property type="component" value="Unassembled WGS sequence"/>
</dbReference>
<accession>A0A9P6EX22</accession>
<name>A0A9P6EX22_9FUNG</name>
<evidence type="ECO:0000259" key="5">
    <source>
        <dbReference type="PROSITE" id="PS50089"/>
    </source>
</evidence>
<dbReference type="Pfam" id="PF00097">
    <property type="entry name" value="zf-C3HC4"/>
    <property type="match status" value="1"/>
</dbReference>
<dbReference type="PROSITE" id="PS50089">
    <property type="entry name" value="ZF_RING_2"/>
    <property type="match status" value="1"/>
</dbReference>
<keyword evidence="1" id="KW-0479">Metal-binding</keyword>
<dbReference type="InterPro" id="IPR004331">
    <property type="entry name" value="SPX_dom"/>
</dbReference>
<dbReference type="GO" id="GO:0008270">
    <property type="term" value="F:zinc ion binding"/>
    <property type="evidence" value="ECO:0007669"/>
    <property type="project" value="UniProtKB-KW"/>
</dbReference>
<comment type="caution">
    <text evidence="7">The sequence shown here is derived from an EMBL/GenBank/DDBJ whole genome shotgun (WGS) entry which is preliminary data.</text>
</comment>
<dbReference type="EMBL" id="JAAAXW010000420">
    <property type="protein sequence ID" value="KAF9537327.1"/>
    <property type="molecule type" value="Genomic_DNA"/>
</dbReference>
<dbReference type="PROSITE" id="PS00518">
    <property type="entry name" value="ZF_RING_1"/>
    <property type="match status" value="1"/>
</dbReference>
<keyword evidence="3" id="KW-0862">Zinc</keyword>
<organism evidence="7 8">
    <name type="scientific">Mortierella hygrophila</name>
    <dbReference type="NCBI Taxonomy" id="979708"/>
    <lineage>
        <taxon>Eukaryota</taxon>
        <taxon>Fungi</taxon>
        <taxon>Fungi incertae sedis</taxon>
        <taxon>Mucoromycota</taxon>
        <taxon>Mortierellomycotina</taxon>
        <taxon>Mortierellomycetes</taxon>
        <taxon>Mortierellales</taxon>
        <taxon>Mortierellaceae</taxon>
        <taxon>Mortierella</taxon>
    </lineage>
</organism>
<dbReference type="InterPro" id="IPR017907">
    <property type="entry name" value="Znf_RING_CS"/>
</dbReference>
<dbReference type="AlphaFoldDB" id="A0A9P6EX22"/>
<dbReference type="InterPro" id="IPR001841">
    <property type="entry name" value="Znf_RING"/>
</dbReference>
<evidence type="ECO:0000313" key="7">
    <source>
        <dbReference type="EMBL" id="KAF9537327.1"/>
    </source>
</evidence>
<evidence type="ECO:0000256" key="4">
    <source>
        <dbReference type="PROSITE-ProRule" id="PRU00175"/>
    </source>
</evidence>
<dbReference type="InterPro" id="IPR018957">
    <property type="entry name" value="Znf_C3HC4_RING-type"/>
</dbReference>
<evidence type="ECO:0000313" key="8">
    <source>
        <dbReference type="Proteomes" id="UP000723463"/>
    </source>
</evidence>
<proteinExistence type="predicted"/>
<evidence type="ECO:0000256" key="1">
    <source>
        <dbReference type="ARBA" id="ARBA00022723"/>
    </source>
</evidence>
<keyword evidence="8" id="KW-1185">Reference proteome</keyword>
<dbReference type="SUPFAM" id="SSF57850">
    <property type="entry name" value="RING/U-box"/>
    <property type="match status" value="1"/>
</dbReference>